<reference evidence="3 4" key="1">
    <citation type="submission" date="2014-04" db="EMBL/GenBank/DDBJ databases">
        <authorList>
            <consortium name="DOE Joint Genome Institute"/>
            <person name="Kuo A."/>
            <person name="Kohler A."/>
            <person name="Costa M.D."/>
            <person name="Nagy L.G."/>
            <person name="Floudas D."/>
            <person name="Copeland A."/>
            <person name="Barry K.W."/>
            <person name="Cichocki N."/>
            <person name="Veneault-Fourrey C."/>
            <person name="LaButti K."/>
            <person name="Lindquist E.A."/>
            <person name="Lipzen A."/>
            <person name="Lundell T."/>
            <person name="Morin E."/>
            <person name="Murat C."/>
            <person name="Sun H."/>
            <person name="Tunlid A."/>
            <person name="Henrissat B."/>
            <person name="Grigoriev I.V."/>
            <person name="Hibbett D.S."/>
            <person name="Martin F."/>
            <person name="Nordberg H.P."/>
            <person name="Cantor M.N."/>
            <person name="Hua S.X."/>
        </authorList>
    </citation>
    <scope>NUCLEOTIDE SEQUENCE [LARGE SCALE GENOMIC DNA]</scope>
    <source>
        <strain evidence="3 4">441</strain>
    </source>
</reference>
<keyword evidence="2" id="KW-0472">Membrane</keyword>
<feature type="coiled-coil region" evidence="1">
    <location>
        <begin position="356"/>
        <end position="386"/>
    </location>
</feature>
<evidence type="ECO:0000313" key="4">
    <source>
        <dbReference type="Proteomes" id="UP000054018"/>
    </source>
</evidence>
<proteinExistence type="predicted"/>
<organism evidence="3 4">
    <name type="scientific">Pisolithus microcarpus 441</name>
    <dbReference type="NCBI Taxonomy" id="765257"/>
    <lineage>
        <taxon>Eukaryota</taxon>
        <taxon>Fungi</taxon>
        <taxon>Dikarya</taxon>
        <taxon>Basidiomycota</taxon>
        <taxon>Agaricomycotina</taxon>
        <taxon>Agaricomycetes</taxon>
        <taxon>Agaricomycetidae</taxon>
        <taxon>Boletales</taxon>
        <taxon>Sclerodermatineae</taxon>
        <taxon>Pisolithaceae</taxon>
        <taxon>Pisolithus</taxon>
    </lineage>
</organism>
<sequence>MKFNLGVNKLKPELNVTQRLKNSDLSDLQKLKPDLAKLRKLTPGLEDLKSMMSPDAEKLQKLSVALKDVQNRIPGLEDISSLTRRGGGIQKLIPYWGDDDEPESKSEDRALAVLSESEEKEGYKKAQKILDAPQAKASLQSEIENLGDAAVTIQLSFARVANAFVDARNAAETPEQANDLSSFGESWSKYQQDWVKLLQVSQGVASRARLTAADFVENFLKVLADATVSLDVKKEKIKAYQAKLKVGMDESRDLAQGFVDLQNSIGNFYKSITDWMKQKNKLKEDILQLVADIKTTKESIQKLTSKAFLSATSALGLGSLAAGAIALGILCPLLWVGAAFSGVRAVKEGKAFWDNLQKKRRSSNDVQQKRNELDEKLLALEGLKRIQVILEPALSDLSVIGDKLWVVSQIWSFIHADVVGIEKSLDMASKGAREALFKARLKTVTSVYSLLGEALSQYETAVKAVAMGG</sequence>
<keyword evidence="1" id="KW-0175">Coiled coil</keyword>
<keyword evidence="4" id="KW-1185">Reference proteome</keyword>
<dbReference type="Proteomes" id="UP000054018">
    <property type="component" value="Unassembled WGS sequence"/>
</dbReference>
<keyword evidence="2" id="KW-1133">Transmembrane helix</keyword>
<dbReference type="OrthoDB" id="2659579at2759"/>
<evidence type="ECO:0000256" key="2">
    <source>
        <dbReference type="SAM" id="Phobius"/>
    </source>
</evidence>
<accession>A0A0C9YFP0</accession>
<feature type="transmembrane region" description="Helical" evidence="2">
    <location>
        <begin position="314"/>
        <end position="340"/>
    </location>
</feature>
<dbReference type="AlphaFoldDB" id="A0A0C9YFP0"/>
<keyword evidence="2" id="KW-0812">Transmembrane</keyword>
<dbReference type="EMBL" id="KN833723">
    <property type="protein sequence ID" value="KIK23705.1"/>
    <property type="molecule type" value="Genomic_DNA"/>
</dbReference>
<evidence type="ECO:0000313" key="3">
    <source>
        <dbReference type="EMBL" id="KIK23705.1"/>
    </source>
</evidence>
<protein>
    <submittedName>
        <fullName evidence="3">Uncharacterized protein</fullName>
    </submittedName>
</protein>
<gene>
    <name evidence="3" type="ORF">PISMIDRAFT_678932</name>
</gene>
<evidence type="ECO:0000256" key="1">
    <source>
        <dbReference type="SAM" id="Coils"/>
    </source>
</evidence>
<name>A0A0C9YFP0_9AGAM</name>
<dbReference type="HOGENOM" id="CLU_585396_0_0_1"/>
<reference evidence="4" key="2">
    <citation type="submission" date="2015-01" db="EMBL/GenBank/DDBJ databases">
        <title>Evolutionary Origins and Diversification of the Mycorrhizal Mutualists.</title>
        <authorList>
            <consortium name="DOE Joint Genome Institute"/>
            <consortium name="Mycorrhizal Genomics Consortium"/>
            <person name="Kohler A."/>
            <person name="Kuo A."/>
            <person name="Nagy L.G."/>
            <person name="Floudas D."/>
            <person name="Copeland A."/>
            <person name="Barry K.W."/>
            <person name="Cichocki N."/>
            <person name="Veneault-Fourrey C."/>
            <person name="LaButti K."/>
            <person name="Lindquist E.A."/>
            <person name="Lipzen A."/>
            <person name="Lundell T."/>
            <person name="Morin E."/>
            <person name="Murat C."/>
            <person name="Riley R."/>
            <person name="Ohm R."/>
            <person name="Sun H."/>
            <person name="Tunlid A."/>
            <person name="Henrissat B."/>
            <person name="Grigoriev I.V."/>
            <person name="Hibbett D.S."/>
            <person name="Martin F."/>
        </authorList>
    </citation>
    <scope>NUCLEOTIDE SEQUENCE [LARGE SCALE GENOMIC DNA]</scope>
    <source>
        <strain evidence="4">441</strain>
    </source>
</reference>
<dbReference type="Gene3D" id="1.20.1170.10">
    <property type="match status" value="1"/>
</dbReference>